<evidence type="ECO:0000313" key="5">
    <source>
        <dbReference type="EMBL" id="QIX01384.1"/>
    </source>
</evidence>
<protein>
    <recommendedName>
        <fullName evidence="7">Transcriptional regulatory protein</fullName>
    </recommendedName>
</protein>
<evidence type="ECO:0000259" key="3">
    <source>
        <dbReference type="Pfam" id="PF01709"/>
    </source>
</evidence>
<organism evidence="5 6">
    <name type="scientific">Peltaster fructicola</name>
    <dbReference type="NCBI Taxonomy" id="286661"/>
    <lineage>
        <taxon>Eukaryota</taxon>
        <taxon>Fungi</taxon>
        <taxon>Dikarya</taxon>
        <taxon>Ascomycota</taxon>
        <taxon>Pezizomycotina</taxon>
        <taxon>Dothideomycetes</taxon>
        <taxon>Dothideomycetes incertae sedis</taxon>
        <taxon>Peltaster</taxon>
    </lineage>
</organism>
<dbReference type="GO" id="GO:0005739">
    <property type="term" value="C:mitochondrion"/>
    <property type="evidence" value="ECO:0007669"/>
    <property type="project" value="UniProtKB-SubCell"/>
</dbReference>
<dbReference type="Pfam" id="PF01709">
    <property type="entry name" value="Transcrip_reg"/>
    <property type="match status" value="1"/>
</dbReference>
<dbReference type="InterPro" id="IPR048300">
    <property type="entry name" value="TACO1_YebC-like_2nd/3rd_dom"/>
</dbReference>
<dbReference type="InterPro" id="IPR029072">
    <property type="entry name" value="YebC-like"/>
</dbReference>
<dbReference type="AlphaFoldDB" id="A0A6H0Y2Z4"/>
<evidence type="ECO:0000256" key="2">
    <source>
        <dbReference type="ARBA" id="ARBA00008724"/>
    </source>
</evidence>
<comment type="similarity">
    <text evidence="2">Belongs to the TACO1 family.</text>
</comment>
<dbReference type="InterPro" id="IPR002876">
    <property type="entry name" value="Transcrip_reg_TACO1-like"/>
</dbReference>
<dbReference type="Gene3D" id="3.30.70.980">
    <property type="match status" value="2"/>
</dbReference>
<accession>A0A6H0Y2Z4</accession>
<proteinExistence type="inferred from homology"/>
<dbReference type="PANTHER" id="PTHR12532">
    <property type="entry name" value="TRANSLATIONAL ACTIVATOR OF CYTOCHROME C OXIDASE 1"/>
    <property type="match status" value="1"/>
</dbReference>
<dbReference type="PANTHER" id="PTHR12532:SF0">
    <property type="entry name" value="TRANSLATIONAL ACTIVATOR OF CYTOCHROME C OXIDASE 1"/>
    <property type="match status" value="1"/>
</dbReference>
<dbReference type="InterPro" id="IPR049083">
    <property type="entry name" value="TACO1_YebC_N"/>
</dbReference>
<gene>
    <name evidence="5" type="ORF">AMS68_006901</name>
</gene>
<reference evidence="5 6" key="1">
    <citation type="journal article" date="2016" name="Sci. Rep.">
        <title>Peltaster fructicola genome reveals evolution from an invasive phytopathogen to an ectophytic parasite.</title>
        <authorList>
            <person name="Xu C."/>
            <person name="Chen H."/>
            <person name="Gleason M.L."/>
            <person name="Xu J.R."/>
            <person name="Liu H."/>
            <person name="Zhang R."/>
            <person name="Sun G."/>
        </authorList>
    </citation>
    <scope>NUCLEOTIDE SEQUENCE [LARGE SCALE GENOMIC DNA]</scope>
    <source>
        <strain evidence="5 6">LNHT1506</strain>
    </source>
</reference>
<dbReference type="SUPFAM" id="SSF75625">
    <property type="entry name" value="YebC-like"/>
    <property type="match status" value="1"/>
</dbReference>
<dbReference type="InterPro" id="IPR017856">
    <property type="entry name" value="Integrase-like_N"/>
</dbReference>
<evidence type="ECO:0000313" key="6">
    <source>
        <dbReference type="Proteomes" id="UP000503462"/>
    </source>
</evidence>
<dbReference type="Gene3D" id="1.10.10.200">
    <property type="match status" value="1"/>
</dbReference>
<evidence type="ECO:0000256" key="1">
    <source>
        <dbReference type="ARBA" id="ARBA00004173"/>
    </source>
</evidence>
<comment type="subcellular location">
    <subcellularLocation>
        <location evidence="1">Mitochondrion</location>
    </subcellularLocation>
</comment>
<evidence type="ECO:0000259" key="4">
    <source>
        <dbReference type="Pfam" id="PF20772"/>
    </source>
</evidence>
<feature type="domain" description="TACO1/YebC-like second and third" evidence="3">
    <location>
        <begin position="116"/>
        <end position="274"/>
    </location>
</feature>
<dbReference type="InterPro" id="IPR026564">
    <property type="entry name" value="Transcrip_reg_TACO1-like_dom3"/>
</dbReference>
<feature type="domain" description="TACO1/YebC-like N-terminal" evidence="4">
    <location>
        <begin position="37"/>
        <end position="107"/>
    </location>
</feature>
<evidence type="ECO:0008006" key="7">
    <source>
        <dbReference type="Google" id="ProtNLM"/>
    </source>
</evidence>
<dbReference type="Pfam" id="PF20772">
    <property type="entry name" value="TACO1_YebC_N"/>
    <property type="match status" value="1"/>
</dbReference>
<dbReference type="Proteomes" id="UP000503462">
    <property type="component" value="Chromosome 5"/>
</dbReference>
<name>A0A6H0Y2Z4_9PEZI</name>
<sequence length="293" mass="31519">MAPSRGASLPVWQACKHLLTTQHRRIHATTTCLSGHNRWSKIRHDKGKNDAARNKQRSIFAQELATASRLFGADPNLNPRLADLIVKAKREGFPKTGIEAAIARGQGRSPDGGNLENVTIEAIMPNNVGLIIECETDGKARTIAAVKNVIKVAGGVATPSSYLFEKRGRIVFEKQDGITSAEALDAALDAGATDIDELEDGQVVVFTEPEQTRAVGDAVSKALSLDISMSGIVWSPNTDTMVAIPDEEAAQELCAFVDELHEKESNVQALAMNISQGAIDEELWKALQARVSA</sequence>
<dbReference type="FunFam" id="1.10.10.200:FF:000002">
    <property type="entry name" value="Probable transcriptional regulatory protein CLM62_37755"/>
    <property type="match status" value="1"/>
</dbReference>
<dbReference type="OrthoDB" id="2017544at2759"/>
<dbReference type="EMBL" id="CP051143">
    <property type="protein sequence ID" value="QIX01384.1"/>
    <property type="molecule type" value="Genomic_DNA"/>
</dbReference>
<keyword evidence="6" id="KW-1185">Reference proteome</keyword>